<name>A0ABD4TFJ2_9EURY</name>
<keyword evidence="2" id="KW-1185">Reference proteome</keyword>
<dbReference type="AlphaFoldDB" id="A0ABD4TFJ2"/>
<comment type="caution">
    <text evidence="1">The sequence shown here is derived from an EMBL/GenBank/DDBJ whole genome shotgun (WGS) entry which is preliminary data.</text>
</comment>
<dbReference type="RefSeq" id="WP_250986903.1">
    <property type="nucleotide sequence ID" value="NZ_QFDM01000001.1"/>
</dbReference>
<proteinExistence type="predicted"/>
<dbReference type="CDD" id="cd10931">
    <property type="entry name" value="CE4_u7"/>
    <property type="match status" value="1"/>
</dbReference>
<gene>
    <name evidence="1" type="ORF">DIC75_05020</name>
</gene>
<evidence type="ECO:0000313" key="2">
    <source>
        <dbReference type="Proteomes" id="UP001523230"/>
    </source>
</evidence>
<dbReference type="SUPFAM" id="SSF88713">
    <property type="entry name" value="Glycoside hydrolase/deacetylase"/>
    <property type="match status" value="1"/>
</dbReference>
<dbReference type="EMBL" id="QFDM01000001">
    <property type="protein sequence ID" value="MCM2465679.1"/>
    <property type="molecule type" value="Genomic_DNA"/>
</dbReference>
<reference evidence="1 2" key="1">
    <citation type="submission" date="2018-05" db="EMBL/GenBank/DDBJ databases">
        <title>Isolation and characterization of genus Methanoculleus species and their viruses from deep sea marine sediment offshore southwestern Taiwan.</title>
        <authorList>
            <person name="Wei W.-H."/>
            <person name="Chen W.-C."/>
            <person name="Lai M.-C."/>
            <person name="Chen S.-C."/>
        </authorList>
    </citation>
    <scope>NUCLEOTIDE SEQUENCE [LARGE SCALE GENOMIC DNA]</scope>
    <source>
        <strain evidence="1 2">CWC-02</strain>
    </source>
</reference>
<sequence length="348" mass="40551">MMDLLRQDGEIWDLFTRQEEYGSCDQDRHDRFPYYRSRHRDICVPRASQVLVENGFHCEYPESQPFAICLTHDIDTVYRPLRSKGYEIAKALKDGNFKRAGNTALQMRSKKLPAWNFKEIADLEESHGACSSFYFLAPEKGAREYAYALEDVEGEMCTLLDGGWEIGLHGGCEAYLNPERLQAEKRRLEKILNRQIAGCRNHFLKFRVPETWELLEDAGFLYDTTLGYSDCVGFRNGMCHPFLPFNLNTGREMDIMEIPLTIMDRTLLHYMSLNPEQAWAQIERLLATVERLHGVITVLWHNEFMLGTTLRFYRKILKYGHDKGAWMTSGEEIAKWWKKEGLRAPPTE</sequence>
<accession>A0ABD4TFJ2</accession>
<dbReference type="Proteomes" id="UP001523230">
    <property type="component" value="Unassembled WGS sequence"/>
</dbReference>
<evidence type="ECO:0000313" key="1">
    <source>
        <dbReference type="EMBL" id="MCM2465679.1"/>
    </source>
</evidence>
<dbReference type="InterPro" id="IPR011330">
    <property type="entry name" value="Glyco_hydro/deAcase_b/a-brl"/>
</dbReference>
<organism evidence="1 2">
    <name type="scientific">Methanoculleus oceani</name>
    <dbReference type="NCBI Taxonomy" id="2184756"/>
    <lineage>
        <taxon>Archaea</taxon>
        <taxon>Methanobacteriati</taxon>
        <taxon>Methanobacteriota</taxon>
        <taxon>Stenosarchaea group</taxon>
        <taxon>Methanomicrobia</taxon>
        <taxon>Methanomicrobiales</taxon>
        <taxon>Methanomicrobiaceae</taxon>
        <taxon>Methanoculleus</taxon>
    </lineage>
</organism>
<evidence type="ECO:0008006" key="3">
    <source>
        <dbReference type="Google" id="ProtNLM"/>
    </source>
</evidence>
<protein>
    <recommendedName>
        <fullName evidence="3">Polysaccharide deacetylase</fullName>
    </recommendedName>
</protein>
<dbReference type="Gene3D" id="3.20.20.370">
    <property type="entry name" value="Glycoside hydrolase/deacetylase"/>
    <property type="match status" value="1"/>
</dbReference>